<protein>
    <submittedName>
        <fullName evidence="3">(rape) hypothetical protein</fullName>
    </submittedName>
</protein>
<evidence type="ECO:0000259" key="2">
    <source>
        <dbReference type="Pfam" id="PF14619"/>
    </source>
</evidence>
<sequence>MLEEPMRKGTSSLENEVPNEREINRLAARSEGEFWMFERMDEERRRKESYRTRLMQEQEVPEWAYTSTQNQDDKWNSAKHHFGILTH</sequence>
<organism evidence="3">
    <name type="scientific">Brassica napus</name>
    <name type="common">Rape</name>
    <dbReference type="NCBI Taxonomy" id="3708"/>
    <lineage>
        <taxon>Eukaryota</taxon>
        <taxon>Viridiplantae</taxon>
        <taxon>Streptophyta</taxon>
        <taxon>Embryophyta</taxon>
        <taxon>Tracheophyta</taxon>
        <taxon>Spermatophyta</taxon>
        <taxon>Magnoliopsida</taxon>
        <taxon>eudicotyledons</taxon>
        <taxon>Gunneridae</taxon>
        <taxon>Pentapetalae</taxon>
        <taxon>rosids</taxon>
        <taxon>malvids</taxon>
        <taxon>Brassicales</taxon>
        <taxon>Brassicaceae</taxon>
        <taxon>Brassiceae</taxon>
        <taxon>Brassica</taxon>
    </lineage>
</organism>
<evidence type="ECO:0000313" key="3">
    <source>
        <dbReference type="EMBL" id="CAF1937856.1"/>
    </source>
</evidence>
<reference evidence="3" key="1">
    <citation type="submission" date="2021-01" db="EMBL/GenBank/DDBJ databases">
        <authorList>
            <consortium name="Genoscope - CEA"/>
            <person name="William W."/>
        </authorList>
    </citation>
    <scope>NUCLEOTIDE SEQUENCE</scope>
</reference>
<gene>
    <name evidence="3" type="ORF">DARMORV10_C05P61250.1</name>
</gene>
<name>A0A816L6R8_BRANA</name>
<feature type="region of interest" description="Disordered" evidence="1">
    <location>
        <begin position="1"/>
        <end position="21"/>
    </location>
</feature>
<dbReference type="Proteomes" id="UP001295469">
    <property type="component" value="Chromosome C05"/>
</dbReference>
<dbReference type="Pfam" id="PF14619">
    <property type="entry name" value="SnAC"/>
    <property type="match status" value="1"/>
</dbReference>
<feature type="domain" description="Snf2 ATP coupling" evidence="2">
    <location>
        <begin position="38"/>
        <end position="83"/>
    </location>
</feature>
<accession>A0A816L6R8</accession>
<dbReference type="AlphaFoldDB" id="A0A816L6R8"/>
<evidence type="ECO:0000256" key="1">
    <source>
        <dbReference type="SAM" id="MobiDB-lite"/>
    </source>
</evidence>
<proteinExistence type="predicted"/>
<dbReference type="EMBL" id="HG994369">
    <property type="protein sequence ID" value="CAF1937856.1"/>
    <property type="molecule type" value="Genomic_DNA"/>
</dbReference>
<dbReference type="InterPro" id="IPR029295">
    <property type="entry name" value="SnAC"/>
</dbReference>